<dbReference type="Proteomes" id="UP000245506">
    <property type="component" value="Unassembled WGS sequence"/>
</dbReference>
<proteinExistence type="predicted"/>
<dbReference type="OrthoDB" id="5296954at2"/>
<name>A0A317C9K0_9GAMM</name>
<reference evidence="1 2" key="1">
    <citation type="submission" date="2018-05" db="EMBL/GenBank/DDBJ databases">
        <title>Leucothrix arctica sp. nov., isolated from Arctic seawater.</title>
        <authorList>
            <person name="Choi A."/>
            <person name="Baek K."/>
        </authorList>
    </citation>
    <scope>NUCLEOTIDE SEQUENCE [LARGE SCALE GENOMIC DNA]</scope>
    <source>
        <strain evidence="1 2">IMCC9719</strain>
    </source>
</reference>
<dbReference type="InterPro" id="IPR024409">
    <property type="entry name" value="DUF3833"/>
</dbReference>
<dbReference type="EMBL" id="QGKL01000035">
    <property type="protein sequence ID" value="PWQ95375.1"/>
    <property type="molecule type" value="Genomic_DNA"/>
</dbReference>
<sequence>MVLAVIAVSAMGLSSCSTNSIQDVTSVKPELKIEEYFLGKSKAYGILFDRSGLPTRNFLVDLEGTWDEKTQMLTLDEYFEFDDGEKSFRQWKIKKLANNKYTGEADDVVGTAYGEAKGNALNWKYVLEVPYKGSTLALNLDDWMYLSDDDVLINRATMSKFGFKVGEILISFKK</sequence>
<dbReference type="AlphaFoldDB" id="A0A317C9K0"/>
<evidence type="ECO:0000313" key="2">
    <source>
        <dbReference type="Proteomes" id="UP000245506"/>
    </source>
</evidence>
<gene>
    <name evidence="1" type="ORF">DKT75_13560</name>
</gene>
<dbReference type="Pfam" id="PF12915">
    <property type="entry name" value="DUF3833"/>
    <property type="match status" value="1"/>
</dbReference>
<protein>
    <submittedName>
        <fullName evidence="1">DUF3833 domain-containing protein</fullName>
    </submittedName>
</protein>
<comment type="caution">
    <text evidence="1">The sequence shown here is derived from an EMBL/GenBank/DDBJ whole genome shotgun (WGS) entry which is preliminary data.</text>
</comment>
<evidence type="ECO:0000313" key="1">
    <source>
        <dbReference type="EMBL" id="PWQ95375.1"/>
    </source>
</evidence>
<organism evidence="1 2">
    <name type="scientific">Leucothrix arctica</name>
    <dbReference type="NCBI Taxonomy" id="1481894"/>
    <lineage>
        <taxon>Bacteria</taxon>
        <taxon>Pseudomonadati</taxon>
        <taxon>Pseudomonadota</taxon>
        <taxon>Gammaproteobacteria</taxon>
        <taxon>Thiotrichales</taxon>
        <taxon>Thiotrichaceae</taxon>
        <taxon>Leucothrix</taxon>
    </lineage>
</organism>
<accession>A0A317C9K0</accession>
<keyword evidence="2" id="KW-1185">Reference proteome</keyword>